<proteinExistence type="predicted"/>
<sequence>MGQKHRGGSWLWRRRMAATLRQQKRWNEKASTLRKEWIILIAREHWAYQQLRTNNLLQPQPNEPLWSFKLRGQAMIRKQHEHAWQRKLARLFAMRVELLKSGRKALSKAQHRAELEDAYRFHRPRPS</sequence>
<organism evidence="1">
    <name type="scientific">Candidatus Iainarchaeum sp</name>
    <dbReference type="NCBI Taxonomy" id="3101447"/>
    <lineage>
        <taxon>Archaea</taxon>
        <taxon>Candidatus Iainarchaeota</taxon>
        <taxon>Candidatus Iainarchaeia</taxon>
        <taxon>Candidatus Iainarchaeales</taxon>
        <taxon>Candidatus Iainarchaeaceae</taxon>
        <taxon>Candidatus Iainarchaeum</taxon>
    </lineage>
</organism>
<dbReference type="AlphaFoldDB" id="A0A7T9I2T6"/>
<accession>A0A7T9I2T6</accession>
<evidence type="ECO:0000313" key="1">
    <source>
        <dbReference type="EMBL" id="QQR93097.1"/>
    </source>
</evidence>
<dbReference type="EMBL" id="CP064981">
    <property type="protein sequence ID" value="QQR93097.1"/>
    <property type="molecule type" value="Genomic_DNA"/>
</dbReference>
<name>A0A7T9I2T6_9ARCH</name>
<reference evidence="1" key="1">
    <citation type="submission" date="2020-11" db="EMBL/GenBank/DDBJ databases">
        <title>Connecting structure to function with the recovery of over 1000 high-quality activated sludge metagenome-assembled genomes encoding full-length rRNA genes using long-read sequencing.</title>
        <authorList>
            <person name="Singleton C.M."/>
            <person name="Petriglieri F."/>
            <person name="Kristensen J.M."/>
            <person name="Kirkegaard R.H."/>
            <person name="Michaelsen T.Y."/>
            <person name="Andersen M.H."/>
            <person name="Karst S.M."/>
            <person name="Dueholm M.S."/>
            <person name="Nielsen P.H."/>
            <person name="Albertsen M."/>
        </authorList>
    </citation>
    <scope>NUCLEOTIDE SEQUENCE</scope>
    <source>
        <strain evidence="1">Fred_18-Q3-R57-64_BAT3C.431</strain>
    </source>
</reference>
<gene>
    <name evidence="1" type="ORF">IPJ89_02565</name>
</gene>
<protein>
    <submittedName>
        <fullName evidence="1">Uncharacterized protein</fullName>
    </submittedName>
</protein>
<dbReference type="Proteomes" id="UP000596004">
    <property type="component" value="Chromosome"/>
</dbReference>